<keyword evidence="1 5" id="KW-0963">Cytoplasm</keyword>
<dbReference type="EC" id="3.1.-.-" evidence="5"/>
<dbReference type="PANTHER" id="PTHR33317">
    <property type="entry name" value="POLYNUCLEOTIDYL TRANSFERASE, RIBONUCLEASE H-LIKE SUPERFAMILY PROTEIN"/>
    <property type="match status" value="1"/>
</dbReference>
<accession>A0A080M8Q1</accession>
<protein>
    <recommendedName>
        <fullName evidence="5">Putative pre-16S rRNA nuclease</fullName>
        <ecNumber evidence="5">3.1.-.-</ecNumber>
    </recommendedName>
</protein>
<gene>
    <name evidence="7" type="primary">yqgF</name>
    <name evidence="7" type="ORF">AW09_001235</name>
</gene>
<evidence type="ECO:0000259" key="6">
    <source>
        <dbReference type="SMART" id="SM00732"/>
    </source>
</evidence>
<dbReference type="CDD" id="cd16964">
    <property type="entry name" value="YqgF"/>
    <property type="match status" value="1"/>
</dbReference>
<dbReference type="InterPro" id="IPR006641">
    <property type="entry name" value="YqgF/RNaseH-like_dom"/>
</dbReference>
<dbReference type="InterPro" id="IPR005227">
    <property type="entry name" value="YqgF"/>
</dbReference>
<evidence type="ECO:0000256" key="4">
    <source>
        <dbReference type="ARBA" id="ARBA00022801"/>
    </source>
</evidence>
<evidence type="ECO:0000256" key="5">
    <source>
        <dbReference type="HAMAP-Rule" id="MF_00651"/>
    </source>
</evidence>
<comment type="similarity">
    <text evidence="5">Belongs to the YqgF HJR family.</text>
</comment>
<evidence type="ECO:0000256" key="3">
    <source>
        <dbReference type="ARBA" id="ARBA00022722"/>
    </source>
</evidence>
<dbReference type="GO" id="GO:0000967">
    <property type="term" value="P:rRNA 5'-end processing"/>
    <property type="evidence" value="ECO:0007669"/>
    <property type="project" value="UniProtKB-UniRule"/>
</dbReference>
<dbReference type="NCBIfam" id="TIGR00250">
    <property type="entry name" value="RNAse_H_YqgF"/>
    <property type="match status" value="1"/>
</dbReference>
<comment type="function">
    <text evidence="5">Could be a nuclease involved in processing of the 5'-end of pre-16S rRNA.</text>
</comment>
<name>A0A080M8Q1_9PROT</name>
<sequence>MPEPARKTTGTVLAFDFGEKRIGVAVGEWQLLQAHPLTTLHGEANAERFAAIATLIREWQPASLVVGRPLALDGTPHAMTARCTRFANQLRGRFGLRVDYAEERLSSCAAQELLHAAGHDTRRAKQHLDALAAQLILQSYFDGMAEAGHEHPNVRR</sequence>
<dbReference type="GO" id="GO:0004518">
    <property type="term" value="F:nuclease activity"/>
    <property type="evidence" value="ECO:0007669"/>
    <property type="project" value="UniProtKB-KW"/>
</dbReference>
<dbReference type="Pfam" id="PF03652">
    <property type="entry name" value="RuvX"/>
    <property type="match status" value="1"/>
</dbReference>
<organism evidence="7 8">
    <name type="scientific">Candidatus Accumulibacter phosphatis</name>
    <dbReference type="NCBI Taxonomy" id="327160"/>
    <lineage>
        <taxon>Bacteria</taxon>
        <taxon>Pseudomonadati</taxon>
        <taxon>Pseudomonadota</taxon>
        <taxon>Betaproteobacteria</taxon>
        <taxon>Candidatus Accumulibacter</taxon>
    </lineage>
</organism>
<proteinExistence type="inferred from homology"/>
<dbReference type="AlphaFoldDB" id="A0A080M8Q1"/>
<dbReference type="GO" id="GO:0005829">
    <property type="term" value="C:cytosol"/>
    <property type="evidence" value="ECO:0007669"/>
    <property type="project" value="TreeGrafter"/>
</dbReference>
<evidence type="ECO:0000313" key="8">
    <source>
        <dbReference type="Proteomes" id="UP000020077"/>
    </source>
</evidence>
<comment type="caution">
    <text evidence="7">The sequence shown here is derived from an EMBL/GenBank/DDBJ whole genome shotgun (WGS) entry which is preliminary data.</text>
</comment>
<dbReference type="GO" id="GO:0016788">
    <property type="term" value="F:hydrolase activity, acting on ester bonds"/>
    <property type="evidence" value="ECO:0007669"/>
    <property type="project" value="UniProtKB-UniRule"/>
</dbReference>
<reference evidence="7 8" key="1">
    <citation type="submission" date="2014-02" db="EMBL/GenBank/DDBJ databases">
        <title>Expanding our view of genomic diversity in Candidatus Accumulibacter clades.</title>
        <authorList>
            <person name="Skennerton C.T."/>
            <person name="Barr J.J."/>
            <person name="Slater F.R."/>
            <person name="Bond P.L."/>
            <person name="Tyson G.W."/>
        </authorList>
    </citation>
    <scope>NUCLEOTIDE SEQUENCE [LARGE SCALE GENOMIC DNA]</scope>
    <source>
        <strain evidence="8">BA-91</strain>
    </source>
</reference>
<dbReference type="SMART" id="SM00732">
    <property type="entry name" value="YqgFc"/>
    <property type="match status" value="1"/>
</dbReference>
<feature type="domain" description="YqgF/RNase H-like" evidence="6">
    <location>
        <begin position="10"/>
        <end position="110"/>
    </location>
</feature>
<keyword evidence="4 5" id="KW-0378">Hydrolase</keyword>
<dbReference type="InterPro" id="IPR012337">
    <property type="entry name" value="RNaseH-like_sf"/>
</dbReference>
<dbReference type="InterPro" id="IPR037027">
    <property type="entry name" value="YqgF/RNaseH-like_dom_sf"/>
</dbReference>
<dbReference type="Gene3D" id="3.30.420.140">
    <property type="entry name" value="YqgF/RNase H-like domain"/>
    <property type="match status" value="1"/>
</dbReference>
<comment type="subcellular location">
    <subcellularLocation>
        <location evidence="5">Cytoplasm</location>
    </subcellularLocation>
</comment>
<keyword evidence="2 5" id="KW-0690">Ribosome biogenesis</keyword>
<dbReference type="Proteomes" id="UP000020077">
    <property type="component" value="Unassembled WGS sequence"/>
</dbReference>
<dbReference type="PANTHER" id="PTHR33317:SF4">
    <property type="entry name" value="POLYNUCLEOTIDYL TRANSFERASE, RIBONUCLEASE H-LIKE SUPERFAMILY PROTEIN"/>
    <property type="match status" value="1"/>
</dbReference>
<keyword evidence="3 5" id="KW-0540">Nuclease</keyword>
<evidence type="ECO:0000256" key="2">
    <source>
        <dbReference type="ARBA" id="ARBA00022517"/>
    </source>
</evidence>
<dbReference type="EMBL" id="JDVG02000212">
    <property type="protein sequence ID" value="KFB73509.1"/>
    <property type="molecule type" value="Genomic_DNA"/>
</dbReference>
<dbReference type="SUPFAM" id="SSF53098">
    <property type="entry name" value="Ribonuclease H-like"/>
    <property type="match status" value="1"/>
</dbReference>
<evidence type="ECO:0000313" key="7">
    <source>
        <dbReference type="EMBL" id="KFB73509.1"/>
    </source>
</evidence>
<evidence type="ECO:0000256" key="1">
    <source>
        <dbReference type="ARBA" id="ARBA00022490"/>
    </source>
</evidence>
<dbReference type="HAMAP" id="MF_00651">
    <property type="entry name" value="Nuclease_YqgF"/>
    <property type="match status" value="1"/>
</dbReference>